<dbReference type="AlphaFoldDB" id="A0A917AMJ6"/>
<evidence type="ECO:0000313" key="1">
    <source>
        <dbReference type="EMBL" id="GGE62101.1"/>
    </source>
</evidence>
<accession>A0A917AMJ6</accession>
<dbReference type="EMBL" id="BMFK01000001">
    <property type="protein sequence ID" value="GGE62101.1"/>
    <property type="molecule type" value="Genomic_DNA"/>
</dbReference>
<gene>
    <name evidence="1" type="ORF">GCM10007140_10450</name>
</gene>
<organism evidence="1 2">
    <name type="scientific">Priestia taiwanensis</name>
    <dbReference type="NCBI Taxonomy" id="1347902"/>
    <lineage>
        <taxon>Bacteria</taxon>
        <taxon>Bacillati</taxon>
        <taxon>Bacillota</taxon>
        <taxon>Bacilli</taxon>
        <taxon>Bacillales</taxon>
        <taxon>Bacillaceae</taxon>
        <taxon>Priestia</taxon>
    </lineage>
</organism>
<dbReference type="RefSeq" id="WP_188387346.1">
    <property type="nucleotide sequence ID" value="NZ_BMFK01000001.1"/>
</dbReference>
<keyword evidence="2" id="KW-1185">Reference proteome</keyword>
<comment type="caution">
    <text evidence="1">The sequence shown here is derived from an EMBL/GenBank/DDBJ whole genome shotgun (WGS) entry which is preliminary data.</text>
</comment>
<protein>
    <submittedName>
        <fullName evidence="1">Uncharacterized protein</fullName>
    </submittedName>
</protein>
<evidence type="ECO:0000313" key="2">
    <source>
        <dbReference type="Proteomes" id="UP000605259"/>
    </source>
</evidence>
<proteinExistence type="predicted"/>
<sequence length="68" mass="7888">MPRMVKKTVVFNMEDPDQILLHEHANERKNFSGYVKRLIQRDREGGYSVAPVKISSVENRAINVKSFI</sequence>
<reference evidence="1" key="1">
    <citation type="journal article" date="2014" name="Int. J. Syst. Evol. Microbiol.">
        <title>Complete genome sequence of Corynebacterium casei LMG S-19264T (=DSM 44701T), isolated from a smear-ripened cheese.</title>
        <authorList>
            <consortium name="US DOE Joint Genome Institute (JGI-PGF)"/>
            <person name="Walter F."/>
            <person name="Albersmeier A."/>
            <person name="Kalinowski J."/>
            <person name="Ruckert C."/>
        </authorList>
    </citation>
    <scope>NUCLEOTIDE SEQUENCE</scope>
    <source>
        <strain evidence="1">CGMCC 1.12698</strain>
    </source>
</reference>
<name>A0A917AMJ6_9BACI</name>
<reference evidence="1" key="2">
    <citation type="submission" date="2020-09" db="EMBL/GenBank/DDBJ databases">
        <authorList>
            <person name="Sun Q."/>
            <person name="Zhou Y."/>
        </authorList>
    </citation>
    <scope>NUCLEOTIDE SEQUENCE</scope>
    <source>
        <strain evidence="1">CGMCC 1.12698</strain>
    </source>
</reference>
<dbReference type="Proteomes" id="UP000605259">
    <property type="component" value="Unassembled WGS sequence"/>
</dbReference>